<dbReference type="AlphaFoldDB" id="A0A9Q3JK39"/>
<evidence type="ECO:0000313" key="2">
    <source>
        <dbReference type="Proteomes" id="UP000765509"/>
    </source>
</evidence>
<reference evidence="1" key="1">
    <citation type="submission" date="2021-03" db="EMBL/GenBank/DDBJ databases">
        <title>Draft genome sequence of rust myrtle Austropuccinia psidii MF-1, a brazilian biotype.</title>
        <authorList>
            <person name="Quecine M.C."/>
            <person name="Pachon D.M.R."/>
            <person name="Bonatelli M.L."/>
            <person name="Correr F.H."/>
            <person name="Franceschini L.M."/>
            <person name="Leite T.F."/>
            <person name="Margarido G.R.A."/>
            <person name="Almeida C.A."/>
            <person name="Ferrarezi J.A."/>
            <person name="Labate C.A."/>
        </authorList>
    </citation>
    <scope>NUCLEOTIDE SEQUENCE</scope>
    <source>
        <strain evidence="1">MF-1</strain>
    </source>
</reference>
<dbReference type="Proteomes" id="UP000765509">
    <property type="component" value="Unassembled WGS sequence"/>
</dbReference>
<gene>
    <name evidence="1" type="ORF">O181_103622</name>
</gene>
<organism evidence="1 2">
    <name type="scientific">Austropuccinia psidii MF-1</name>
    <dbReference type="NCBI Taxonomy" id="1389203"/>
    <lineage>
        <taxon>Eukaryota</taxon>
        <taxon>Fungi</taxon>
        <taxon>Dikarya</taxon>
        <taxon>Basidiomycota</taxon>
        <taxon>Pucciniomycotina</taxon>
        <taxon>Pucciniomycetes</taxon>
        <taxon>Pucciniales</taxon>
        <taxon>Sphaerophragmiaceae</taxon>
        <taxon>Austropuccinia</taxon>
    </lineage>
</organism>
<protein>
    <submittedName>
        <fullName evidence="1">Uncharacterized protein</fullName>
    </submittedName>
</protein>
<dbReference type="EMBL" id="AVOT02074987">
    <property type="protein sequence ID" value="MBW0563907.1"/>
    <property type="molecule type" value="Genomic_DNA"/>
</dbReference>
<evidence type="ECO:0000313" key="1">
    <source>
        <dbReference type="EMBL" id="MBW0563907.1"/>
    </source>
</evidence>
<keyword evidence="2" id="KW-1185">Reference proteome</keyword>
<proteinExistence type="predicted"/>
<comment type="caution">
    <text evidence="1">The sequence shown here is derived from an EMBL/GenBank/DDBJ whole genome shotgun (WGS) entry which is preliminary data.</text>
</comment>
<name>A0A9Q3JK39_9BASI</name>
<sequence length="88" mass="10325">MVYSDSKQPYAMRALAEYEQSLEEEFEWKEKLMEEDGINNLLGLNNEILTQDGKMLLSEKEKKQQLNQLELIVPRLAVSWQLGFSEDE</sequence>
<accession>A0A9Q3JK39</accession>